<dbReference type="InterPro" id="IPR017853">
    <property type="entry name" value="GH"/>
</dbReference>
<comment type="similarity">
    <text evidence="1">Belongs to the glycosyl hydrolase 13 family.</text>
</comment>
<dbReference type="Gene3D" id="3.20.20.80">
    <property type="entry name" value="Glycosidases"/>
    <property type="match status" value="1"/>
</dbReference>
<feature type="region of interest" description="Disordered" evidence="2">
    <location>
        <begin position="535"/>
        <end position="570"/>
    </location>
</feature>
<name>A0ABU2BX74_9ACTN</name>
<dbReference type="EC" id="3.2.1.20" evidence="4"/>
<evidence type="ECO:0000259" key="3">
    <source>
        <dbReference type="SMART" id="SM00642"/>
    </source>
</evidence>
<feature type="compositionally biased region" description="Polar residues" evidence="2">
    <location>
        <begin position="548"/>
        <end position="570"/>
    </location>
</feature>
<organism evidence="4 5">
    <name type="scientific">Nocardioides marmoribigeumensis</name>
    <dbReference type="NCBI Taxonomy" id="433649"/>
    <lineage>
        <taxon>Bacteria</taxon>
        <taxon>Bacillati</taxon>
        <taxon>Actinomycetota</taxon>
        <taxon>Actinomycetes</taxon>
        <taxon>Propionibacteriales</taxon>
        <taxon>Nocardioidaceae</taxon>
        <taxon>Nocardioides</taxon>
    </lineage>
</organism>
<dbReference type="Pfam" id="PF00128">
    <property type="entry name" value="Alpha-amylase"/>
    <property type="match status" value="1"/>
</dbReference>
<dbReference type="PANTHER" id="PTHR10357:SF179">
    <property type="entry name" value="NEUTRAL AND BASIC AMINO ACID TRANSPORT PROTEIN RBAT"/>
    <property type="match status" value="1"/>
</dbReference>
<dbReference type="InterPro" id="IPR006047">
    <property type="entry name" value="GH13_cat_dom"/>
</dbReference>
<reference evidence="4 5" key="1">
    <citation type="submission" date="2023-07" db="EMBL/GenBank/DDBJ databases">
        <title>Sequencing the genomes of 1000 actinobacteria strains.</title>
        <authorList>
            <person name="Klenk H.-P."/>
        </authorList>
    </citation>
    <scope>NUCLEOTIDE SEQUENCE [LARGE SCALE GENOMIC DNA]</scope>
    <source>
        <strain evidence="4 5">DSM 19426</strain>
    </source>
</reference>
<dbReference type="InterPro" id="IPR045857">
    <property type="entry name" value="O16G_dom_2"/>
</dbReference>
<gene>
    <name evidence="4" type="ORF">J2S63_002559</name>
</gene>
<keyword evidence="4" id="KW-0378">Hydrolase</keyword>
<evidence type="ECO:0000256" key="2">
    <source>
        <dbReference type="SAM" id="MobiDB-lite"/>
    </source>
</evidence>
<dbReference type="Gene3D" id="3.90.400.10">
    <property type="entry name" value="Oligo-1,6-glucosidase, Domain 2"/>
    <property type="match status" value="1"/>
</dbReference>
<sequence length="570" mass="63299">MDDLTQPEWWRTAVVYQVYIRSFRDENGDGLGDVAGLRRQLPYLADLGVDALWINPWYPSPQADAGYDVSDYRDIAPEYGTLEEAEKLLHEIHQRGMKVFLDIVPNHTSSEHAWFKQALAGDEAARARYVFRPGLGDGGTEPPNDWTSNFGGPAWTQVPGEPGLWYLHLFAPEQPDLDWTNDEVVAEFEDVLRFWFDREVDGFRIDVAHGLAKAEGLPDAGRRMAIMHNDPHPAWDQDAVHEVYRGWRRLADSYDPPRVFVGETWVPTNERLAMYVRPDELHTTFQFDFLRAPFGADVMRETAVDALGALGGPDGSGAPSTWVLSNHDVVRHVTRYARSQPDHPVETDWERTRWPEEEPDLELGRRRARAALLVILALPGTAYLYQGEELGLEEVEEIPGHLRQDPIFTQSDNGDPGRDGCRVPLPWAGDAPPYSFGPEGAADPWLPQPASWAALTADKQVGDPSSMWTFYRDALALRRRAWVPAGALSWQEAGPGLLVFRRGDLECWLNTSGATVPVPGEVLLASSPVGDDGGLPHDAAAWVRVGPGSTTPDSSDGASVPSSNTQTTED</sequence>
<evidence type="ECO:0000313" key="5">
    <source>
        <dbReference type="Proteomes" id="UP001183648"/>
    </source>
</evidence>
<proteinExistence type="inferred from homology"/>
<dbReference type="CDD" id="cd11332">
    <property type="entry name" value="AmyAc_OligoGlu_TS"/>
    <property type="match status" value="1"/>
</dbReference>
<keyword evidence="4" id="KW-0326">Glycosidase</keyword>
<accession>A0ABU2BX74</accession>
<dbReference type="Proteomes" id="UP001183648">
    <property type="component" value="Unassembled WGS sequence"/>
</dbReference>
<protein>
    <submittedName>
        <fullName evidence="4">Alpha-glucosidase</fullName>
        <ecNumber evidence="4">3.2.1.20</ecNumber>
    </submittedName>
</protein>
<evidence type="ECO:0000256" key="1">
    <source>
        <dbReference type="ARBA" id="ARBA00008061"/>
    </source>
</evidence>
<dbReference type="SMART" id="SM00642">
    <property type="entry name" value="Aamy"/>
    <property type="match status" value="1"/>
</dbReference>
<feature type="domain" description="Glycosyl hydrolase family 13 catalytic" evidence="3">
    <location>
        <begin position="17"/>
        <end position="422"/>
    </location>
</feature>
<keyword evidence="5" id="KW-1185">Reference proteome</keyword>
<dbReference type="GO" id="GO:0004558">
    <property type="term" value="F:alpha-1,4-glucosidase activity"/>
    <property type="evidence" value="ECO:0007669"/>
    <property type="project" value="UniProtKB-EC"/>
</dbReference>
<dbReference type="PANTHER" id="PTHR10357">
    <property type="entry name" value="ALPHA-AMYLASE FAMILY MEMBER"/>
    <property type="match status" value="1"/>
</dbReference>
<evidence type="ECO:0000313" key="4">
    <source>
        <dbReference type="EMBL" id="MDR7363006.1"/>
    </source>
</evidence>
<dbReference type="SUPFAM" id="SSF51445">
    <property type="entry name" value="(Trans)glycosidases"/>
    <property type="match status" value="1"/>
</dbReference>
<comment type="caution">
    <text evidence="4">The sequence shown here is derived from an EMBL/GenBank/DDBJ whole genome shotgun (WGS) entry which is preliminary data.</text>
</comment>
<dbReference type="EMBL" id="JAVDYG010000001">
    <property type="protein sequence ID" value="MDR7363006.1"/>
    <property type="molecule type" value="Genomic_DNA"/>
</dbReference>
<dbReference type="RefSeq" id="WP_310302827.1">
    <property type="nucleotide sequence ID" value="NZ_BAAAPS010000013.1"/>
</dbReference>